<dbReference type="OrthoDB" id="10251436at2759"/>
<name>A0A132NNP8_GIAIN</name>
<accession>A0A132NNP8</accession>
<organism evidence="2 3">
    <name type="scientific">Giardia duodenalis assemblage B</name>
    <dbReference type="NCBI Taxonomy" id="1394984"/>
    <lineage>
        <taxon>Eukaryota</taxon>
        <taxon>Metamonada</taxon>
        <taxon>Diplomonadida</taxon>
        <taxon>Hexamitidae</taxon>
        <taxon>Giardiinae</taxon>
        <taxon>Giardia</taxon>
    </lineage>
</organism>
<dbReference type="VEuPathDB" id="GiardiaDB:QR46_4311"/>
<gene>
    <name evidence="2" type="ORF">QR46_4311</name>
</gene>
<reference evidence="2 3" key="1">
    <citation type="journal article" date="2015" name="Mol. Biochem. Parasitol.">
        <title>Identification of polymorphic genes for use in assemblage B genotyping assays through comparative genomics of multiple assemblage B Giardia duodenalis isolates.</title>
        <authorList>
            <person name="Wielinga C."/>
            <person name="Thompson R.C."/>
            <person name="Monis P."/>
            <person name="Ryan U."/>
        </authorList>
    </citation>
    <scope>NUCLEOTIDE SEQUENCE [LARGE SCALE GENOMIC DNA]</scope>
    <source>
        <strain evidence="2 3">BAH15c1</strain>
    </source>
</reference>
<dbReference type="AlphaFoldDB" id="A0A132NNP8"/>
<proteinExistence type="predicted"/>
<sequence length="144" mass="16076">MPPHKRQPVKLEDLLAPSGLQTIITQICKCVDEARTNGEPGVMLARRIVGQFVKWNRDLFGPVPPVRTLRRINAIVKTQIIGNYASSALDRVIGITGSEETFDSLIQQTAMRRQQTSAIKVLQRDDPSDSQRNILDSSDSDDIH</sequence>
<evidence type="ECO:0000313" key="2">
    <source>
        <dbReference type="EMBL" id="KWX11725.1"/>
    </source>
</evidence>
<protein>
    <submittedName>
        <fullName evidence="2">Uncharacterized protein</fullName>
    </submittedName>
</protein>
<dbReference type="Proteomes" id="UP000070089">
    <property type="component" value="Unassembled WGS sequence"/>
</dbReference>
<dbReference type="EMBL" id="JXTI01000160">
    <property type="protein sequence ID" value="KWX11725.1"/>
    <property type="molecule type" value="Genomic_DNA"/>
</dbReference>
<evidence type="ECO:0000313" key="3">
    <source>
        <dbReference type="Proteomes" id="UP000070089"/>
    </source>
</evidence>
<comment type="caution">
    <text evidence="2">The sequence shown here is derived from an EMBL/GenBank/DDBJ whole genome shotgun (WGS) entry which is preliminary data.</text>
</comment>
<feature type="region of interest" description="Disordered" evidence="1">
    <location>
        <begin position="121"/>
        <end position="144"/>
    </location>
</feature>
<evidence type="ECO:0000256" key="1">
    <source>
        <dbReference type="SAM" id="MobiDB-lite"/>
    </source>
</evidence>